<dbReference type="Gene3D" id="3.40.50.180">
    <property type="entry name" value="Methylesterase CheB, C-terminal domain"/>
    <property type="match status" value="1"/>
</dbReference>
<feature type="active site" evidence="4">
    <location>
        <position position="136"/>
    </location>
</feature>
<dbReference type="OrthoDB" id="9793421at2"/>
<evidence type="ECO:0000256" key="2">
    <source>
        <dbReference type="ARBA" id="ARBA00039140"/>
    </source>
</evidence>
<dbReference type="Pfam" id="PF01339">
    <property type="entry name" value="CheB_methylest"/>
    <property type="match status" value="1"/>
</dbReference>
<gene>
    <name evidence="6" type="ORF">SAMN04488052_104383</name>
</gene>
<dbReference type="CDD" id="cd16432">
    <property type="entry name" value="CheB_Rec"/>
    <property type="match status" value="1"/>
</dbReference>
<protein>
    <recommendedName>
        <fullName evidence="2">protein-glutamate methylesterase</fullName>
        <ecNumber evidence="2">3.1.1.61</ecNumber>
    </recommendedName>
</protein>
<dbReference type="EMBL" id="FOEG01000004">
    <property type="protein sequence ID" value="SEO93085.1"/>
    <property type="molecule type" value="Genomic_DNA"/>
</dbReference>
<dbReference type="EC" id="3.1.1.61" evidence="2"/>
<keyword evidence="4" id="KW-0145">Chemotaxis</keyword>
<accession>A0A1H8TQE1</accession>
<dbReference type="InterPro" id="IPR035909">
    <property type="entry name" value="CheB_C"/>
</dbReference>
<feature type="active site" evidence="4">
    <location>
        <position position="163"/>
    </location>
</feature>
<proteinExistence type="predicted"/>
<organism evidence="6 7">
    <name type="scientific">Aquisalimonas asiatica</name>
    <dbReference type="NCBI Taxonomy" id="406100"/>
    <lineage>
        <taxon>Bacteria</taxon>
        <taxon>Pseudomonadati</taxon>
        <taxon>Pseudomonadota</taxon>
        <taxon>Gammaproteobacteria</taxon>
        <taxon>Chromatiales</taxon>
        <taxon>Ectothiorhodospiraceae</taxon>
        <taxon>Aquisalimonas</taxon>
    </lineage>
</organism>
<evidence type="ECO:0000313" key="7">
    <source>
        <dbReference type="Proteomes" id="UP000199657"/>
    </source>
</evidence>
<dbReference type="PANTHER" id="PTHR42872:SF6">
    <property type="entry name" value="PROTEIN-GLUTAMATE METHYLESTERASE_PROTEIN-GLUTAMINE GLUTAMINASE"/>
    <property type="match status" value="1"/>
</dbReference>
<dbReference type="PROSITE" id="PS50122">
    <property type="entry name" value="CHEB"/>
    <property type="match status" value="1"/>
</dbReference>
<dbReference type="RefSeq" id="WP_091643929.1">
    <property type="nucleotide sequence ID" value="NZ_FOEG01000004.1"/>
</dbReference>
<comment type="catalytic activity">
    <reaction evidence="3">
        <text>[protein]-L-glutamate 5-O-methyl ester + H2O = L-glutamyl-[protein] + methanol + H(+)</text>
        <dbReference type="Rhea" id="RHEA:23236"/>
        <dbReference type="Rhea" id="RHEA-COMP:10208"/>
        <dbReference type="Rhea" id="RHEA-COMP:10311"/>
        <dbReference type="ChEBI" id="CHEBI:15377"/>
        <dbReference type="ChEBI" id="CHEBI:15378"/>
        <dbReference type="ChEBI" id="CHEBI:17790"/>
        <dbReference type="ChEBI" id="CHEBI:29973"/>
        <dbReference type="ChEBI" id="CHEBI:82795"/>
        <dbReference type="EC" id="3.1.1.61"/>
    </reaction>
</comment>
<dbReference type="PANTHER" id="PTHR42872">
    <property type="entry name" value="PROTEIN-GLUTAMATE METHYLESTERASE/PROTEIN-GLUTAMINE GLUTAMINASE"/>
    <property type="match status" value="1"/>
</dbReference>
<evidence type="ECO:0000259" key="5">
    <source>
        <dbReference type="PROSITE" id="PS50122"/>
    </source>
</evidence>
<dbReference type="GO" id="GO:0006935">
    <property type="term" value="P:chemotaxis"/>
    <property type="evidence" value="ECO:0007669"/>
    <property type="project" value="UniProtKB-UniRule"/>
</dbReference>
<sequence length="322" mass="33424">MAATDTSSQPGRAPVQVGLIGTASSARATLCEGLVQHGLAVMAQSDLVSVATEPLQGDVQVLLVDLNGASDADLDALDQLMERDDLPPVLFNEDAPEQHQAVWMRRLAGKLRAMAGAVSDGEAAPAGPPVWVLGSSFGGPEAVKRFLETVTHVPEAVFILVQHIGDGFVDLLAAQLNRSTPFRVESLANGIVLRPGRVYVMPVDHVLHLTDADEARLVPEVGADHSYSPNIDAVLTAVARTYGPRSGAIIFSGMGDDGAAGVRAIAASGGEVWAQDAGSCAISNMPDCAAATGVVTRRGNPEELAGALVQYLRSEDAPPNAV</sequence>
<keyword evidence="1 4" id="KW-0378">Hydrolase</keyword>
<dbReference type="SUPFAM" id="SSF52738">
    <property type="entry name" value="Methylesterase CheB, C-terminal domain"/>
    <property type="match status" value="1"/>
</dbReference>
<feature type="domain" description="CheB-type methylesterase" evidence="5">
    <location>
        <begin position="124"/>
        <end position="315"/>
    </location>
</feature>
<feature type="active site" evidence="4">
    <location>
        <position position="257"/>
    </location>
</feature>
<evidence type="ECO:0000256" key="4">
    <source>
        <dbReference type="PROSITE-ProRule" id="PRU00050"/>
    </source>
</evidence>
<keyword evidence="7" id="KW-1185">Reference proteome</keyword>
<evidence type="ECO:0000256" key="1">
    <source>
        <dbReference type="ARBA" id="ARBA00022801"/>
    </source>
</evidence>
<dbReference type="InterPro" id="IPR000673">
    <property type="entry name" value="Sig_transdc_resp-reg_Me-estase"/>
</dbReference>
<dbReference type="GO" id="GO:0000156">
    <property type="term" value="F:phosphorelay response regulator activity"/>
    <property type="evidence" value="ECO:0007669"/>
    <property type="project" value="InterPro"/>
</dbReference>
<dbReference type="Proteomes" id="UP000199657">
    <property type="component" value="Unassembled WGS sequence"/>
</dbReference>
<evidence type="ECO:0000256" key="3">
    <source>
        <dbReference type="ARBA" id="ARBA00048267"/>
    </source>
</evidence>
<dbReference type="AlphaFoldDB" id="A0A1H8TQE1"/>
<name>A0A1H8TQE1_9GAMM</name>
<dbReference type="STRING" id="406100.SAMN04488052_104383"/>
<dbReference type="GO" id="GO:0008984">
    <property type="term" value="F:protein-glutamate methylesterase activity"/>
    <property type="evidence" value="ECO:0007669"/>
    <property type="project" value="UniProtKB-EC"/>
</dbReference>
<dbReference type="GO" id="GO:0005737">
    <property type="term" value="C:cytoplasm"/>
    <property type="evidence" value="ECO:0007669"/>
    <property type="project" value="InterPro"/>
</dbReference>
<reference evidence="6 7" key="1">
    <citation type="submission" date="2016-10" db="EMBL/GenBank/DDBJ databases">
        <authorList>
            <person name="de Groot N.N."/>
        </authorList>
    </citation>
    <scope>NUCLEOTIDE SEQUENCE [LARGE SCALE GENOMIC DNA]</scope>
    <source>
        <strain evidence="6 7">CGMCC 1.6291</strain>
    </source>
</reference>
<evidence type="ECO:0000313" key="6">
    <source>
        <dbReference type="EMBL" id="SEO93085.1"/>
    </source>
</evidence>